<proteinExistence type="predicted"/>
<sequence>MGSSLASVRSDASTSNWLENTNKECSWEVQIARKKLISGRAIAIDGG</sequence>
<reference evidence="1 2" key="1">
    <citation type="submission" date="2023-03" db="EMBL/GenBank/DDBJ databases">
        <title>Bacillus Genome Sequencing.</title>
        <authorList>
            <person name="Dunlap C."/>
        </authorList>
    </citation>
    <scope>NUCLEOTIDE SEQUENCE [LARGE SCALE GENOMIC DNA]</scope>
    <source>
        <strain evidence="1 2">NRS-38</strain>
    </source>
</reference>
<dbReference type="EMBL" id="JARTLI010000017">
    <property type="protein sequence ID" value="MED5052235.1"/>
    <property type="molecule type" value="Genomic_DNA"/>
</dbReference>
<dbReference type="RefSeq" id="WP_328218443.1">
    <property type="nucleotide sequence ID" value="NZ_JARTLI010000017.1"/>
</dbReference>
<accession>A0ABD5IV89</accession>
<evidence type="ECO:0000313" key="2">
    <source>
        <dbReference type="Proteomes" id="UP001339962"/>
    </source>
</evidence>
<comment type="caution">
    <text evidence="1">The sequence shown here is derived from an EMBL/GenBank/DDBJ whole genome shotgun (WGS) entry which is preliminary data.</text>
</comment>
<dbReference type="AlphaFoldDB" id="A0ABD5IV89"/>
<protein>
    <submittedName>
        <fullName evidence="1">Uncharacterized protein</fullName>
    </submittedName>
</protein>
<name>A0ABD5IV89_9BACL</name>
<dbReference type="Proteomes" id="UP001339962">
    <property type="component" value="Unassembled WGS sequence"/>
</dbReference>
<evidence type="ECO:0000313" key="1">
    <source>
        <dbReference type="EMBL" id="MED5052235.1"/>
    </source>
</evidence>
<organism evidence="1 2">
    <name type="scientific">Anoxybacteroides rupiense</name>
    <dbReference type="NCBI Taxonomy" id="311460"/>
    <lineage>
        <taxon>Bacteria</taxon>
        <taxon>Bacillati</taxon>
        <taxon>Bacillota</taxon>
        <taxon>Bacilli</taxon>
        <taxon>Bacillales</taxon>
        <taxon>Anoxybacillaceae</taxon>
        <taxon>Anoxybacteroides</taxon>
    </lineage>
</organism>
<gene>
    <name evidence="1" type="ORF">P9850_10260</name>
</gene>